<dbReference type="AlphaFoldDB" id="A0AAD9V1L4"/>
<reference evidence="1" key="1">
    <citation type="journal article" date="2023" name="G3 (Bethesda)">
        <title>Whole genome assembly and annotation of the endangered Caribbean coral Acropora cervicornis.</title>
        <authorList>
            <person name="Selwyn J.D."/>
            <person name="Vollmer S.V."/>
        </authorList>
    </citation>
    <scope>NUCLEOTIDE SEQUENCE</scope>
    <source>
        <strain evidence="1">K2</strain>
    </source>
</reference>
<dbReference type="Proteomes" id="UP001249851">
    <property type="component" value="Unassembled WGS sequence"/>
</dbReference>
<proteinExistence type="predicted"/>
<dbReference type="Pfam" id="PF05380">
    <property type="entry name" value="Peptidase_A17"/>
    <property type="match status" value="1"/>
</dbReference>
<accession>A0AAD9V1L4</accession>
<sequence>MYGTVDKQVEIYKVPLKSDAIDDFEMELQCINTEKPVLTYLPNPRIPELKLKNSRIRRLVFSDEAATAEKLPIHGILELVPEVPMGKVIHYNPHQPVIPDQAESTKMRIVAKPRHPGGPYILGATFQKHVNQYAEKYPATTDEMLKNTYADDVQSGGRQKEELLTFKEEAIKIMAEGGFQLQKWHINIPKVEAPLSASGNALASTVSPAYGKILEVPWSKTENRLKVGFMKQMKEANDNKLTKRKMLSTINGIFDLLRISAPVIVTGKVLYSQVCLRKLRWDEE</sequence>
<dbReference type="EMBL" id="JARQWQ010000047">
    <property type="protein sequence ID" value="KAK2557898.1"/>
    <property type="molecule type" value="Genomic_DNA"/>
</dbReference>
<evidence type="ECO:0000313" key="2">
    <source>
        <dbReference type="Proteomes" id="UP001249851"/>
    </source>
</evidence>
<organism evidence="1 2">
    <name type="scientific">Acropora cervicornis</name>
    <name type="common">Staghorn coral</name>
    <dbReference type="NCBI Taxonomy" id="6130"/>
    <lineage>
        <taxon>Eukaryota</taxon>
        <taxon>Metazoa</taxon>
        <taxon>Cnidaria</taxon>
        <taxon>Anthozoa</taxon>
        <taxon>Hexacorallia</taxon>
        <taxon>Scleractinia</taxon>
        <taxon>Astrocoeniina</taxon>
        <taxon>Acroporidae</taxon>
        <taxon>Acropora</taxon>
    </lineage>
</organism>
<reference evidence="1" key="2">
    <citation type="journal article" date="2023" name="Science">
        <title>Genomic signatures of disease resistance in endangered staghorn corals.</title>
        <authorList>
            <person name="Vollmer S.V."/>
            <person name="Selwyn J.D."/>
            <person name="Despard B.A."/>
            <person name="Roesel C.L."/>
        </authorList>
    </citation>
    <scope>NUCLEOTIDE SEQUENCE</scope>
    <source>
        <strain evidence="1">K2</strain>
    </source>
</reference>
<dbReference type="PANTHER" id="PTHR47331">
    <property type="entry name" value="PHD-TYPE DOMAIN-CONTAINING PROTEIN"/>
    <property type="match status" value="1"/>
</dbReference>
<gene>
    <name evidence="1" type="ORF">P5673_019881</name>
</gene>
<name>A0AAD9V1L4_ACRCE</name>
<protein>
    <submittedName>
        <fullName evidence="1">Uncharacterized protein</fullName>
    </submittedName>
</protein>
<dbReference type="InterPro" id="IPR008042">
    <property type="entry name" value="Retrotrans_Pao"/>
</dbReference>
<keyword evidence="2" id="KW-1185">Reference proteome</keyword>
<evidence type="ECO:0000313" key="1">
    <source>
        <dbReference type="EMBL" id="KAK2557898.1"/>
    </source>
</evidence>
<comment type="caution">
    <text evidence="1">The sequence shown here is derived from an EMBL/GenBank/DDBJ whole genome shotgun (WGS) entry which is preliminary data.</text>
</comment>